<proteinExistence type="predicted"/>
<organism evidence="1 2">
    <name type="scientific">Candidatus Gottesmanbacteria bacterium RIFOXYB1_FULL_47_11</name>
    <dbReference type="NCBI Taxonomy" id="1798401"/>
    <lineage>
        <taxon>Bacteria</taxon>
        <taxon>Candidatus Gottesmaniibacteriota</taxon>
    </lineage>
</organism>
<protein>
    <submittedName>
        <fullName evidence="1">Uncharacterized protein</fullName>
    </submittedName>
</protein>
<comment type="caution">
    <text evidence="1">The sequence shown here is derived from an EMBL/GenBank/DDBJ whole genome shotgun (WGS) entry which is preliminary data.</text>
</comment>
<name>A0A1F6BEL3_9BACT</name>
<evidence type="ECO:0000313" key="2">
    <source>
        <dbReference type="Proteomes" id="UP000176186"/>
    </source>
</evidence>
<reference evidence="1 2" key="1">
    <citation type="journal article" date="2016" name="Nat. Commun.">
        <title>Thousands of microbial genomes shed light on interconnected biogeochemical processes in an aquifer system.</title>
        <authorList>
            <person name="Anantharaman K."/>
            <person name="Brown C.T."/>
            <person name="Hug L.A."/>
            <person name="Sharon I."/>
            <person name="Castelle C.J."/>
            <person name="Probst A.J."/>
            <person name="Thomas B.C."/>
            <person name="Singh A."/>
            <person name="Wilkins M.J."/>
            <person name="Karaoz U."/>
            <person name="Brodie E.L."/>
            <person name="Williams K.H."/>
            <person name="Hubbard S.S."/>
            <person name="Banfield J.F."/>
        </authorList>
    </citation>
    <scope>NUCLEOTIDE SEQUENCE [LARGE SCALE GENOMIC DNA]</scope>
</reference>
<accession>A0A1F6BEL3</accession>
<evidence type="ECO:0000313" key="1">
    <source>
        <dbReference type="EMBL" id="OGG35318.1"/>
    </source>
</evidence>
<dbReference type="EMBL" id="MFKE01000016">
    <property type="protein sequence ID" value="OGG35318.1"/>
    <property type="molecule type" value="Genomic_DNA"/>
</dbReference>
<dbReference type="Proteomes" id="UP000176186">
    <property type="component" value="Unassembled WGS sequence"/>
</dbReference>
<sequence>MQIKQIDILVHPDYFQMSVPHLPFHERQMILRKLWEQRIDTLEKQRDTILLHFSNMTTDSIEQGLKDISTITNRIERDEIERINKSIAKLGSRFIWFGWFVIPSSELLEEIFKSRELTYIPDKTKIRGYGEIFEVCTSAWIHKTALSLGIPSSNVEYCREESLTNADCNVINKWRVNKLINQYNNGFAQHL</sequence>
<dbReference type="AlphaFoldDB" id="A0A1F6BEL3"/>
<gene>
    <name evidence="1" type="ORF">A2363_02810</name>
</gene>